<feature type="region of interest" description="Disordered" evidence="2">
    <location>
        <begin position="428"/>
        <end position="498"/>
    </location>
</feature>
<dbReference type="InterPro" id="IPR000210">
    <property type="entry name" value="BTB/POZ_dom"/>
</dbReference>
<feature type="domain" description="BTB" evidence="3">
    <location>
        <begin position="142"/>
        <end position="218"/>
    </location>
</feature>
<sequence>MEATPRQKPSKAMLNAAIEVEAQELVASLASLLATGDHADLTLQAPTWQRRAHRALLGARWRDGPCKEFLLGSAAASKSELADQVQLPPHVDEAEVDAWLELVYTGRCADALHNQGAACPDLNALGMELSLLEPGSMGSACADVQLVLQGDADSQPVRLDAHRCILAVRCQFFATMFSLNCWAEAADGVIQVQTQSCSAATALDVVRFLYTAAIEIDVANAAEVLCLADQWQLEGLVGLVATSLRCKVCRLFGKPAARSALLQDIPQVGAFAAAAMASGISQQCIADLHKDCLTWMAAHAALLWPLRPFAAIPHALQQHVLDQALASMTVDSSLQTLADARSLVARMPAAPWAARVRHLAGQLHEGVLDFITSHIQNLATSPAFHAALANPWFLDDLEAILSAIKAKLAPLKPAVAGKAAALVESQPAVGPLSSADKGPPPDVRHVHRKSAADGKTNPSDGQQPANGTCDHPAEPADWTAGVESSPIQHAGAPAGARTAPVRAVRLARSALARQAGSAVLAYVALQQLVESMKGAADKAPDAAAPPAAVGPAAASSGFQRPGDRWTPPGDLADPRLWCPDEAICLIASTLDACLFYMQREKAAVLGSPEFNALLKGQRDGLLEYLDQVQ</sequence>
<name>A0AAW1PT81_9CHLO</name>
<feature type="compositionally biased region" description="Low complexity" evidence="2">
    <location>
        <begin position="542"/>
        <end position="554"/>
    </location>
</feature>
<dbReference type="Pfam" id="PF00651">
    <property type="entry name" value="BTB"/>
    <property type="match status" value="1"/>
</dbReference>
<organism evidence="4 5">
    <name type="scientific">[Myrmecia] bisecta</name>
    <dbReference type="NCBI Taxonomy" id="41462"/>
    <lineage>
        <taxon>Eukaryota</taxon>
        <taxon>Viridiplantae</taxon>
        <taxon>Chlorophyta</taxon>
        <taxon>core chlorophytes</taxon>
        <taxon>Trebouxiophyceae</taxon>
        <taxon>Trebouxiales</taxon>
        <taxon>Trebouxiaceae</taxon>
        <taxon>Myrmecia</taxon>
    </lineage>
</organism>
<evidence type="ECO:0000313" key="5">
    <source>
        <dbReference type="Proteomes" id="UP001489004"/>
    </source>
</evidence>
<proteinExistence type="predicted"/>
<comment type="pathway">
    <text evidence="1">Protein modification; protein ubiquitination.</text>
</comment>
<dbReference type="SMART" id="SM00225">
    <property type="entry name" value="BTB"/>
    <property type="match status" value="1"/>
</dbReference>
<dbReference type="InterPro" id="IPR011333">
    <property type="entry name" value="SKP1/BTB/POZ_sf"/>
</dbReference>
<dbReference type="Proteomes" id="UP001489004">
    <property type="component" value="Unassembled WGS sequence"/>
</dbReference>
<dbReference type="PANTHER" id="PTHR22427:SF7">
    <property type="entry name" value="GH15728P"/>
    <property type="match status" value="1"/>
</dbReference>
<keyword evidence="5" id="KW-1185">Reference proteome</keyword>
<dbReference type="PROSITE" id="PS50097">
    <property type="entry name" value="BTB"/>
    <property type="match status" value="1"/>
</dbReference>
<dbReference type="PANTHER" id="PTHR22427">
    <property type="entry name" value="GH15728P"/>
    <property type="match status" value="1"/>
</dbReference>
<gene>
    <name evidence="4" type="ORF">WJX72_006704</name>
</gene>
<evidence type="ECO:0000259" key="3">
    <source>
        <dbReference type="PROSITE" id="PS50097"/>
    </source>
</evidence>
<dbReference type="Gene3D" id="3.30.710.10">
    <property type="entry name" value="Potassium Channel Kv1.1, Chain A"/>
    <property type="match status" value="2"/>
</dbReference>
<evidence type="ECO:0000256" key="1">
    <source>
        <dbReference type="ARBA" id="ARBA00004906"/>
    </source>
</evidence>
<dbReference type="Pfam" id="PF26017">
    <property type="entry name" value="BACK_BTBD8"/>
    <property type="match status" value="1"/>
</dbReference>
<dbReference type="SUPFAM" id="SSF54695">
    <property type="entry name" value="POZ domain"/>
    <property type="match status" value="1"/>
</dbReference>
<feature type="region of interest" description="Disordered" evidence="2">
    <location>
        <begin position="542"/>
        <end position="568"/>
    </location>
</feature>
<reference evidence="4 5" key="1">
    <citation type="journal article" date="2024" name="Nat. Commun.">
        <title>Phylogenomics reveals the evolutionary origins of lichenization in chlorophyte algae.</title>
        <authorList>
            <person name="Puginier C."/>
            <person name="Libourel C."/>
            <person name="Otte J."/>
            <person name="Skaloud P."/>
            <person name="Haon M."/>
            <person name="Grisel S."/>
            <person name="Petersen M."/>
            <person name="Berrin J.G."/>
            <person name="Delaux P.M."/>
            <person name="Dal Grande F."/>
            <person name="Keller J."/>
        </authorList>
    </citation>
    <scope>NUCLEOTIDE SEQUENCE [LARGE SCALE GENOMIC DNA]</scope>
    <source>
        <strain evidence="4 5">SAG 2043</strain>
    </source>
</reference>
<dbReference type="EMBL" id="JALJOR010000009">
    <property type="protein sequence ID" value="KAK9811595.1"/>
    <property type="molecule type" value="Genomic_DNA"/>
</dbReference>
<evidence type="ECO:0000313" key="4">
    <source>
        <dbReference type="EMBL" id="KAK9811595.1"/>
    </source>
</evidence>
<dbReference type="AlphaFoldDB" id="A0AAW1PT81"/>
<dbReference type="InterPro" id="IPR043225">
    <property type="entry name" value="BACK_BTBD8"/>
</dbReference>
<feature type="compositionally biased region" description="Polar residues" evidence="2">
    <location>
        <begin position="456"/>
        <end position="466"/>
    </location>
</feature>
<accession>A0AAW1PT81</accession>
<evidence type="ECO:0000256" key="2">
    <source>
        <dbReference type="SAM" id="MobiDB-lite"/>
    </source>
</evidence>
<comment type="caution">
    <text evidence="4">The sequence shown here is derived from an EMBL/GenBank/DDBJ whole genome shotgun (WGS) entry which is preliminary data.</text>
</comment>
<protein>
    <recommendedName>
        <fullName evidence="3">BTB domain-containing protein</fullName>
    </recommendedName>
</protein>